<proteinExistence type="predicted"/>
<keyword evidence="3" id="KW-1185">Reference proteome</keyword>
<dbReference type="EMBL" id="JAEUAW010000007">
    <property type="protein sequence ID" value="MBW9094187.1"/>
    <property type="molecule type" value="Genomic_DNA"/>
</dbReference>
<sequence length="213" mass="22659">MTGCAAAAPEGNALYQDGEQRFTARFDAMHSVLMAVEDGEWDVTMGGYGAGAGPCPGKNGSGDGYVLSEYRRSLPLDGRDPQQVSDDAVAAFKALGLEPETTVFGADDRAQWNVIAEGDPVGRAVVSVEVDQQKILVSADAACTPGDWTALDAMVFDDPDGTAEDLWRRTPATEGPDSVPMFYFPADGPLFWNEDGTPVEPQPVITDPPRRSS</sequence>
<organism evidence="2 3">
    <name type="scientific">Microbacterium jejuense</name>
    <dbReference type="NCBI Taxonomy" id="1263637"/>
    <lineage>
        <taxon>Bacteria</taxon>
        <taxon>Bacillati</taxon>
        <taxon>Actinomycetota</taxon>
        <taxon>Actinomycetes</taxon>
        <taxon>Micrococcales</taxon>
        <taxon>Microbacteriaceae</taxon>
        <taxon>Microbacterium</taxon>
    </lineage>
</organism>
<feature type="region of interest" description="Disordered" evidence="1">
    <location>
        <begin position="192"/>
        <end position="213"/>
    </location>
</feature>
<evidence type="ECO:0000313" key="2">
    <source>
        <dbReference type="EMBL" id="MBW9094187.1"/>
    </source>
</evidence>
<name>A0ABS7HMJ4_9MICO</name>
<dbReference type="RefSeq" id="WP_220300899.1">
    <property type="nucleotide sequence ID" value="NZ_JAEUAW010000007.1"/>
</dbReference>
<protein>
    <recommendedName>
        <fullName evidence="4">Lipoprotein</fullName>
    </recommendedName>
</protein>
<comment type="caution">
    <text evidence="2">The sequence shown here is derived from an EMBL/GenBank/DDBJ whole genome shotgun (WGS) entry which is preliminary data.</text>
</comment>
<evidence type="ECO:0000256" key="1">
    <source>
        <dbReference type="SAM" id="MobiDB-lite"/>
    </source>
</evidence>
<accession>A0ABS7HMJ4</accession>
<dbReference type="Proteomes" id="UP001196843">
    <property type="component" value="Unassembled WGS sequence"/>
</dbReference>
<reference evidence="2 3" key="1">
    <citation type="journal article" date="2021" name="MBio">
        <title>Poor Competitiveness of Bradyrhizobium in Pigeon Pea Root Colonization in Indian Soils.</title>
        <authorList>
            <person name="Chalasani D."/>
            <person name="Basu A."/>
            <person name="Pullabhotla S.V.S.R.N."/>
            <person name="Jorrin B."/>
            <person name="Neal A.L."/>
            <person name="Poole P.S."/>
            <person name="Podile A.R."/>
            <person name="Tkacz A."/>
        </authorList>
    </citation>
    <scope>NUCLEOTIDE SEQUENCE [LARGE SCALE GENOMIC DNA]</scope>
    <source>
        <strain evidence="2 3">HU14</strain>
    </source>
</reference>
<gene>
    <name evidence="2" type="ORF">JNB62_10875</name>
</gene>
<evidence type="ECO:0008006" key="4">
    <source>
        <dbReference type="Google" id="ProtNLM"/>
    </source>
</evidence>
<evidence type="ECO:0000313" key="3">
    <source>
        <dbReference type="Proteomes" id="UP001196843"/>
    </source>
</evidence>